<evidence type="ECO:0000259" key="7">
    <source>
        <dbReference type="PROSITE" id="PS50821"/>
    </source>
</evidence>
<name>A0AAD1R812_PELCU</name>
<evidence type="ECO:0000256" key="5">
    <source>
        <dbReference type="ARBA" id="ARBA00023158"/>
    </source>
</evidence>
<dbReference type="FunFam" id="2.170.260.10:FF:000003">
    <property type="entry name" value="Piwi-like RNA-mediated gene silencing 2"/>
    <property type="match status" value="1"/>
</dbReference>
<evidence type="ECO:0000256" key="1">
    <source>
        <dbReference type="ARBA" id="ARBA00004496"/>
    </source>
</evidence>
<protein>
    <submittedName>
        <fullName evidence="8">Piwi 4</fullName>
    </submittedName>
</protein>
<feature type="domain" description="PAZ" evidence="7">
    <location>
        <begin position="22"/>
        <end position="135"/>
    </location>
</feature>
<sequence length="191" mass="21895">MKLENQVVMSADVSHKVLRNETVLDLMNGLFSRVPHERFTDACEKEVLGQVVLTRYNNKTYRVDDFDWSTNPTHTFKKKDGSEISYVDYYKQQYNLSLTDLHQPMLVSTLKMKKTDTSDTPRAVHLLPEFCYLTVNPAWKLATATSIYILNLPDMPGCYCLITTSHIVCMVNYSAFEVPTMKVTITPLPTN</sequence>
<keyword evidence="2" id="KW-0217">Developmental protein</keyword>
<dbReference type="GO" id="GO:0031047">
    <property type="term" value="P:regulatory ncRNA-mediated gene silencing"/>
    <property type="evidence" value="ECO:0007669"/>
    <property type="project" value="UniProtKB-KW"/>
</dbReference>
<dbReference type="Pfam" id="PF02170">
    <property type="entry name" value="PAZ"/>
    <property type="match status" value="1"/>
</dbReference>
<evidence type="ECO:0000256" key="6">
    <source>
        <dbReference type="ARBA" id="ARBA00038291"/>
    </source>
</evidence>
<dbReference type="SMART" id="SM00949">
    <property type="entry name" value="PAZ"/>
    <property type="match status" value="1"/>
</dbReference>
<dbReference type="PANTHER" id="PTHR22891">
    <property type="entry name" value="EUKARYOTIC TRANSLATION INITIATION FACTOR 2C"/>
    <property type="match status" value="1"/>
</dbReference>
<accession>A0AAD1R812</accession>
<keyword evidence="9" id="KW-1185">Reference proteome</keyword>
<dbReference type="InterPro" id="IPR003100">
    <property type="entry name" value="PAZ_dom"/>
</dbReference>
<dbReference type="GO" id="GO:0005737">
    <property type="term" value="C:cytoplasm"/>
    <property type="evidence" value="ECO:0007669"/>
    <property type="project" value="UniProtKB-SubCell"/>
</dbReference>
<evidence type="ECO:0000313" key="9">
    <source>
        <dbReference type="Proteomes" id="UP001295444"/>
    </source>
</evidence>
<keyword evidence="3" id="KW-0963">Cytoplasm</keyword>
<reference evidence="8" key="1">
    <citation type="submission" date="2022-03" db="EMBL/GenBank/DDBJ databases">
        <authorList>
            <person name="Alioto T."/>
            <person name="Alioto T."/>
            <person name="Gomez Garrido J."/>
        </authorList>
    </citation>
    <scope>NUCLEOTIDE SEQUENCE</scope>
</reference>
<dbReference type="EMBL" id="OW240912">
    <property type="protein sequence ID" value="CAH2225451.1"/>
    <property type="molecule type" value="Genomic_DNA"/>
</dbReference>
<comment type="similarity">
    <text evidence="6">Belongs to the argonaute family. Piwi subfamily.</text>
</comment>
<keyword evidence="5" id="KW-0943">RNA-mediated gene silencing</keyword>
<dbReference type="GO" id="GO:0003723">
    <property type="term" value="F:RNA binding"/>
    <property type="evidence" value="ECO:0007669"/>
    <property type="project" value="UniProtKB-KW"/>
</dbReference>
<dbReference type="AlphaFoldDB" id="A0AAD1R812"/>
<dbReference type="SUPFAM" id="SSF101690">
    <property type="entry name" value="PAZ domain"/>
    <property type="match status" value="1"/>
</dbReference>
<evidence type="ECO:0000256" key="4">
    <source>
        <dbReference type="ARBA" id="ARBA00022884"/>
    </source>
</evidence>
<evidence type="ECO:0000313" key="8">
    <source>
        <dbReference type="EMBL" id="CAH2225451.1"/>
    </source>
</evidence>
<gene>
    <name evidence="8" type="ORF">PECUL_23A048715</name>
</gene>
<dbReference type="PROSITE" id="PS50821">
    <property type="entry name" value="PAZ"/>
    <property type="match status" value="1"/>
</dbReference>
<keyword evidence="4" id="KW-0694">RNA-binding</keyword>
<proteinExistence type="inferred from homology"/>
<dbReference type="CDD" id="cd02845">
    <property type="entry name" value="PAZ_piwi_like"/>
    <property type="match status" value="1"/>
</dbReference>
<dbReference type="InterPro" id="IPR036085">
    <property type="entry name" value="PAZ_dom_sf"/>
</dbReference>
<comment type="subcellular location">
    <subcellularLocation>
        <location evidence="1">Cytoplasm</location>
    </subcellularLocation>
</comment>
<dbReference type="Gene3D" id="2.170.260.10">
    <property type="entry name" value="paz domain"/>
    <property type="match status" value="1"/>
</dbReference>
<organism evidence="8 9">
    <name type="scientific">Pelobates cultripes</name>
    <name type="common">Western spadefoot toad</name>
    <dbReference type="NCBI Taxonomy" id="61616"/>
    <lineage>
        <taxon>Eukaryota</taxon>
        <taxon>Metazoa</taxon>
        <taxon>Chordata</taxon>
        <taxon>Craniata</taxon>
        <taxon>Vertebrata</taxon>
        <taxon>Euteleostomi</taxon>
        <taxon>Amphibia</taxon>
        <taxon>Batrachia</taxon>
        <taxon>Anura</taxon>
        <taxon>Pelobatoidea</taxon>
        <taxon>Pelobatidae</taxon>
        <taxon>Pelobates</taxon>
    </lineage>
</organism>
<evidence type="ECO:0000256" key="2">
    <source>
        <dbReference type="ARBA" id="ARBA00022473"/>
    </source>
</evidence>
<dbReference type="Proteomes" id="UP001295444">
    <property type="component" value="Chromosome 01"/>
</dbReference>
<evidence type="ECO:0000256" key="3">
    <source>
        <dbReference type="ARBA" id="ARBA00022490"/>
    </source>
</evidence>